<dbReference type="PROSITE" id="PS00086">
    <property type="entry name" value="CYTOCHROME_P450"/>
    <property type="match status" value="1"/>
</dbReference>
<keyword evidence="2" id="KW-0479">Metal-binding</keyword>
<dbReference type="PANTHER" id="PTHR46696:SF1">
    <property type="entry name" value="CYTOCHROME P450 YJIB-RELATED"/>
    <property type="match status" value="1"/>
</dbReference>
<dbReference type="InterPro" id="IPR002397">
    <property type="entry name" value="Cyt_P450_B"/>
</dbReference>
<dbReference type="RefSeq" id="WP_275773078.1">
    <property type="nucleotide sequence ID" value="NZ_BAABDE010000025.1"/>
</dbReference>
<gene>
    <name evidence="3" type="ORF">GCM10022403_067480</name>
</gene>
<organism evidence="3 4">
    <name type="scientific">Streptomyces coacervatus</name>
    <dbReference type="NCBI Taxonomy" id="647381"/>
    <lineage>
        <taxon>Bacteria</taxon>
        <taxon>Bacillati</taxon>
        <taxon>Actinomycetota</taxon>
        <taxon>Actinomycetes</taxon>
        <taxon>Kitasatosporales</taxon>
        <taxon>Streptomycetaceae</taxon>
        <taxon>Streptomyces</taxon>
    </lineage>
</organism>
<evidence type="ECO:0000313" key="3">
    <source>
        <dbReference type="EMBL" id="GAA3824561.1"/>
    </source>
</evidence>
<keyword evidence="2" id="KW-0349">Heme</keyword>
<evidence type="ECO:0000313" key="4">
    <source>
        <dbReference type="Proteomes" id="UP001501009"/>
    </source>
</evidence>
<dbReference type="CDD" id="cd20625">
    <property type="entry name" value="CYP164-like"/>
    <property type="match status" value="1"/>
</dbReference>
<keyword evidence="2" id="KW-0503">Monooxygenase</keyword>
<keyword evidence="4" id="KW-1185">Reference proteome</keyword>
<dbReference type="InterPro" id="IPR001128">
    <property type="entry name" value="Cyt_P450"/>
</dbReference>
<reference evidence="4" key="1">
    <citation type="journal article" date="2019" name="Int. J. Syst. Evol. Microbiol.">
        <title>The Global Catalogue of Microorganisms (GCM) 10K type strain sequencing project: providing services to taxonomists for standard genome sequencing and annotation.</title>
        <authorList>
            <consortium name="The Broad Institute Genomics Platform"/>
            <consortium name="The Broad Institute Genome Sequencing Center for Infectious Disease"/>
            <person name="Wu L."/>
            <person name="Ma J."/>
        </authorList>
    </citation>
    <scope>NUCLEOTIDE SEQUENCE [LARGE SCALE GENOMIC DNA]</scope>
    <source>
        <strain evidence="4">JCM 17138</strain>
    </source>
</reference>
<proteinExistence type="inferred from homology"/>
<dbReference type="Pfam" id="PF00067">
    <property type="entry name" value="p450"/>
    <property type="match status" value="1"/>
</dbReference>
<dbReference type="SUPFAM" id="SSF48264">
    <property type="entry name" value="Cytochrome P450"/>
    <property type="match status" value="1"/>
</dbReference>
<dbReference type="Gene3D" id="1.10.630.10">
    <property type="entry name" value="Cytochrome P450"/>
    <property type="match status" value="1"/>
</dbReference>
<dbReference type="PRINTS" id="PR00359">
    <property type="entry name" value="BP450"/>
</dbReference>
<sequence length="410" mass="44618">MTLAAAPAAEAALLSMITPEGKENPFPSYDLLRDTAPVFLSELGACFVSAYPECRQVLLGDAFGMADSFWFDANQPGWREHPLLRHVYSTMIGNNPPDHSRLRRLVSYAFTARRIESLRSYITELADGILESLAAEAAEGGTVDLQSALALPIPIAVMAQLLGVPEEDLPPFRDWVRKCGVMFEVVVSEEELAEGDAAFLAIRAYFAKLIAERRQDPQDDMTSALVAVRDTDGDRLTEDELVDTLVLLFAAGFETTAGMIGNALVALDRHPDQLARLREDPALLGPAIDELTRFDGSIQMSRRVALEDTVVGGVPLPKGTAVVALLGAANRDPEHFPDPHRLILDRADERPLSFGLGAHYCLGAALARIELEVVLGRLYAHYPGVRLSGAPTRVPGLALRRFSSVPVTLR</sequence>
<dbReference type="InterPro" id="IPR017972">
    <property type="entry name" value="Cyt_P450_CS"/>
</dbReference>
<dbReference type="InterPro" id="IPR036396">
    <property type="entry name" value="Cyt_P450_sf"/>
</dbReference>
<keyword evidence="2" id="KW-0408">Iron</keyword>
<dbReference type="PANTHER" id="PTHR46696">
    <property type="entry name" value="P450, PUTATIVE (EUROFUNG)-RELATED"/>
    <property type="match status" value="1"/>
</dbReference>
<comment type="caution">
    <text evidence="3">The sequence shown here is derived from an EMBL/GenBank/DDBJ whole genome shotgun (WGS) entry which is preliminary data.</text>
</comment>
<dbReference type="Proteomes" id="UP001501009">
    <property type="component" value="Unassembled WGS sequence"/>
</dbReference>
<evidence type="ECO:0000256" key="1">
    <source>
        <dbReference type="ARBA" id="ARBA00010617"/>
    </source>
</evidence>
<protein>
    <submittedName>
        <fullName evidence="3">Cytochrome P450</fullName>
    </submittedName>
</protein>
<keyword evidence="2" id="KW-0560">Oxidoreductase</keyword>
<dbReference type="EMBL" id="BAABDE010000025">
    <property type="protein sequence ID" value="GAA3824561.1"/>
    <property type="molecule type" value="Genomic_DNA"/>
</dbReference>
<comment type="similarity">
    <text evidence="1 2">Belongs to the cytochrome P450 family.</text>
</comment>
<accession>A0ABP7IQZ1</accession>
<evidence type="ECO:0000256" key="2">
    <source>
        <dbReference type="RuleBase" id="RU000461"/>
    </source>
</evidence>
<name>A0ABP7IQZ1_9ACTN</name>